<organism evidence="3 4">
    <name type="scientific">Marasmius crinis-equi</name>
    <dbReference type="NCBI Taxonomy" id="585013"/>
    <lineage>
        <taxon>Eukaryota</taxon>
        <taxon>Fungi</taxon>
        <taxon>Dikarya</taxon>
        <taxon>Basidiomycota</taxon>
        <taxon>Agaricomycotina</taxon>
        <taxon>Agaricomycetes</taxon>
        <taxon>Agaricomycetidae</taxon>
        <taxon>Agaricales</taxon>
        <taxon>Marasmiineae</taxon>
        <taxon>Marasmiaceae</taxon>
        <taxon>Marasmius</taxon>
    </lineage>
</organism>
<keyword evidence="2" id="KW-0732">Signal</keyword>
<feature type="region of interest" description="Disordered" evidence="1">
    <location>
        <begin position="23"/>
        <end position="49"/>
    </location>
</feature>
<dbReference type="SUPFAM" id="SSF56973">
    <property type="entry name" value="Aerolisin/ETX pore-forming domain"/>
    <property type="match status" value="1"/>
</dbReference>
<proteinExistence type="predicted"/>
<feature type="chain" id="PRO_5045602444" evidence="2">
    <location>
        <begin position="19"/>
        <end position="232"/>
    </location>
</feature>
<reference evidence="3 4" key="1">
    <citation type="submission" date="2024-02" db="EMBL/GenBank/DDBJ databases">
        <title>A draft genome for the cacao thread blight pathogen Marasmius crinis-equi.</title>
        <authorList>
            <person name="Cohen S.P."/>
            <person name="Baruah I.K."/>
            <person name="Amoako-Attah I."/>
            <person name="Bukari Y."/>
            <person name="Meinhardt L.W."/>
            <person name="Bailey B.A."/>
        </authorList>
    </citation>
    <scope>NUCLEOTIDE SEQUENCE [LARGE SCALE GENOMIC DNA]</scope>
    <source>
        <strain evidence="3 4">GH-76</strain>
    </source>
</reference>
<evidence type="ECO:0000313" key="3">
    <source>
        <dbReference type="EMBL" id="KAL0573904.1"/>
    </source>
</evidence>
<dbReference type="EMBL" id="JBAHYK010000448">
    <property type="protein sequence ID" value="KAL0573904.1"/>
    <property type="molecule type" value="Genomic_DNA"/>
</dbReference>
<dbReference type="Gene3D" id="2.170.15.10">
    <property type="entry name" value="Proaerolysin, chain A, domain 3"/>
    <property type="match status" value="1"/>
</dbReference>
<evidence type="ECO:0000313" key="4">
    <source>
        <dbReference type="Proteomes" id="UP001465976"/>
    </source>
</evidence>
<dbReference type="Proteomes" id="UP001465976">
    <property type="component" value="Unassembled WGS sequence"/>
</dbReference>
<feature type="signal peptide" evidence="2">
    <location>
        <begin position="1"/>
        <end position="18"/>
    </location>
</feature>
<keyword evidence="4" id="KW-1185">Reference proteome</keyword>
<gene>
    <name evidence="3" type="ORF">V5O48_008052</name>
</gene>
<protein>
    <submittedName>
        <fullName evidence="3">Uncharacterized protein</fullName>
    </submittedName>
</protein>
<feature type="compositionally biased region" description="Basic and acidic residues" evidence="1">
    <location>
        <begin position="24"/>
        <end position="34"/>
    </location>
</feature>
<accession>A0ABR3FEZ1</accession>
<name>A0ABR3FEZ1_9AGAR</name>
<evidence type="ECO:0000256" key="1">
    <source>
        <dbReference type="SAM" id="MobiDB-lite"/>
    </source>
</evidence>
<evidence type="ECO:0000256" key="2">
    <source>
        <dbReference type="SAM" id="SignalP"/>
    </source>
</evidence>
<sequence>MRCSSFLTLCTVAALASAATISSVEKRKDVDRPDPAGLQHCPGRDPGDADACTFESQETGPDSIITQIVGDPVDNCKGGTTDLKTTIGGDRSVSQTWKYGVSVGFGADGGEELPIGVSFQSSDSWSNTETKTFRQNVQVTIQPGKKASILCFSVLDSVTLILTRLYFLQAALIAKITAKTYVGRVRINYGDPTGEAGKNDYHYIWYNNGVGSIQPTDQVVFDQRIVNCDQDI</sequence>
<comment type="caution">
    <text evidence="3">The sequence shown here is derived from an EMBL/GenBank/DDBJ whole genome shotgun (WGS) entry which is preliminary data.</text>
</comment>